<keyword evidence="1" id="KW-0472">Membrane</keyword>
<dbReference type="WBParaSite" id="L893_g1708.t1">
    <property type="protein sequence ID" value="L893_g1708.t1"/>
    <property type="gene ID" value="L893_g1708"/>
</dbReference>
<dbReference type="AlphaFoldDB" id="A0A1I7YJS7"/>
<feature type="transmembrane region" description="Helical" evidence="1">
    <location>
        <begin position="12"/>
        <end position="33"/>
    </location>
</feature>
<evidence type="ECO:0000256" key="1">
    <source>
        <dbReference type="SAM" id="Phobius"/>
    </source>
</evidence>
<feature type="transmembrane region" description="Helical" evidence="1">
    <location>
        <begin position="83"/>
        <end position="107"/>
    </location>
</feature>
<name>A0A1I7YJS7_9BILA</name>
<keyword evidence="2" id="KW-1185">Reference proteome</keyword>
<proteinExistence type="predicted"/>
<evidence type="ECO:0000313" key="3">
    <source>
        <dbReference type="WBParaSite" id="L893_g1708.t1"/>
    </source>
</evidence>
<dbReference type="Pfam" id="PF10318">
    <property type="entry name" value="7TM_GPCR_Srh"/>
    <property type="match status" value="1"/>
</dbReference>
<protein>
    <submittedName>
        <fullName evidence="3">G_PROTEIN_RECEP_F1_2 domain-containing protein</fullName>
    </submittedName>
</protein>
<feature type="transmembrane region" description="Helical" evidence="1">
    <location>
        <begin position="170"/>
        <end position="193"/>
    </location>
</feature>
<keyword evidence="1" id="KW-0812">Transmembrane</keyword>
<keyword evidence="1" id="KW-1133">Transmembrane helix</keyword>
<sequence length="212" mass="23636">MVTVTIFRLEHVFGFSQVQLLLAMTVYASLKLCYPTVLSRIDRRAGFIVVLLMALFPLTFVAFEPSKEGQPNCLEADFNTVLFAGVVLAVSSVFMYAATAFWAIYSISKVSCRRKVRPSIETVRLVQAVVRNFIVSMLLVLLLVGIPFASLVTLALLGTTTVSGELLFQISFALIVSYSPVSTIASLIIFAPYRSHTLKMLSRIRWFVLHWS</sequence>
<dbReference type="InterPro" id="IPR019422">
    <property type="entry name" value="7TM_GPCR_serpentine_rcpt_Srh"/>
</dbReference>
<organism evidence="2 3">
    <name type="scientific">Steinernema glaseri</name>
    <dbReference type="NCBI Taxonomy" id="37863"/>
    <lineage>
        <taxon>Eukaryota</taxon>
        <taxon>Metazoa</taxon>
        <taxon>Ecdysozoa</taxon>
        <taxon>Nematoda</taxon>
        <taxon>Chromadorea</taxon>
        <taxon>Rhabditida</taxon>
        <taxon>Tylenchina</taxon>
        <taxon>Panagrolaimomorpha</taxon>
        <taxon>Strongyloidoidea</taxon>
        <taxon>Steinernematidae</taxon>
        <taxon>Steinernema</taxon>
    </lineage>
</organism>
<feature type="transmembrane region" description="Helical" evidence="1">
    <location>
        <begin position="45"/>
        <end position="63"/>
    </location>
</feature>
<evidence type="ECO:0000313" key="2">
    <source>
        <dbReference type="Proteomes" id="UP000095287"/>
    </source>
</evidence>
<reference evidence="3" key="1">
    <citation type="submission" date="2016-11" db="UniProtKB">
        <authorList>
            <consortium name="WormBaseParasite"/>
        </authorList>
    </citation>
    <scope>IDENTIFICATION</scope>
</reference>
<feature type="transmembrane region" description="Helical" evidence="1">
    <location>
        <begin position="128"/>
        <end position="158"/>
    </location>
</feature>
<accession>A0A1I7YJS7</accession>
<dbReference type="Proteomes" id="UP000095287">
    <property type="component" value="Unplaced"/>
</dbReference>